<sequence>MASNGAEKASGPAKSFMTVGPTLHYSHKNVIRCWWLAVGVYVVTCLFWSRILTGTALELDSSGVMTYSAGSLGQFVVSPISIYEYPWQILVLGFLMGVLAVGPILVSQLLSFRYSLPMILAVVLIGRLGLFGAFL</sequence>
<evidence type="ECO:0000313" key="2">
    <source>
        <dbReference type="EMBL" id="GAG35037.1"/>
    </source>
</evidence>
<keyword evidence="1" id="KW-0812">Transmembrane</keyword>
<feature type="transmembrane region" description="Helical" evidence="1">
    <location>
        <begin position="89"/>
        <end position="110"/>
    </location>
</feature>
<name>X0XI35_9ZZZZ</name>
<proteinExistence type="predicted"/>
<accession>X0XI35</accession>
<feature type="transmembrane region" description="Helical" evidence="1">
    <location>
        <begin position="116"/>
        <end position="134"/>
    </location>
</feature>
<dbReference type="AlphaFoldDB" id="X0XI35"/>
<reference evidence="2" key="1">
    <citation type="journal article" date="2014" name="Front. Microbiol.">
        <title>High frequency of phylogenetically diverse reductive dehalogenase-homologous genes in deep subseafloor sedimentary metagenomes.</title>
        <authorList>
            <person name="Kawai M."/>
            <person name="Futagami T."/>
            <person name="Toyoda A."/>
            <person name="Takaki Y."/>
            <person name="Nishi S."/>
            <person name="Hori S."/>
            <person name="Arai W."/>
            <person name="Tsubouchi T."/>
            <person name="Morono Y."/>
            <person name="Uchiyama I."/>
            <person name="Ito T."/>
            <person name="Fujiyama A."/>
            <person name="Inagaki F."/>
            <person name="Takami H."/>
        </authorList>
    </citation>
    <scope>NUCLEOTIDE SEQUENCE</scope>
    <source>
        <strain evidence="2">Expedition CK06-06</strain>
    </source>
</reference>
<feature type="transmembrane region" description="Helical" evidence="1">
    <location>
        <begin position="33"/>
        <end position="52"/>
    </location>
</feature>
<feature type="non-terminal residue" evidence="2">
    <location>
        <position position="135"/>
    </location>
</feature>
<keyword evidence="1" id="KW-0472">Membrane</keyword>
<organism evidence="2">
    <name type="scientific">marine sediment metagenome</name>
    <dbReference type="NCBI Taxonomy" id="412755"/>
    <lineage>
        <taxon>unclassified sequences</taxon>
        <taxon>metagenomes</taxon>
        <taxon>ecological metagenomes</taxon>
    </lineage>
</organism>
<gene>
    <name evidence="2" type="ORF">S01H1_63370</name>
</gene>
<keyword evidence="1" id="KW-1133">Transmembrane helix</keyword>
<dbReference type="EMBL" id="BARS01041696">
    <property type="protein sequence ID" value="GAG35037.1"/>
    <property type="molecule type" value="Genomic_DNA"/>
</dbReference>
<protein>
    <submittedName>
        <fullName evidence="2">Uncharacterized protein</fullName>
    </submittedName>
</protein>
<comment type="caution">
    <text evidence="2">The sequence shown here is derived from an EMBL/GenBank/DDBJ whole genome shotgun (WGS) entry which is preliminary data.</text>
</comment>
<evidence type="ECO:0000256" key="1">
    <source>
        <dbReference type="SAM" id="Phobius"/>
    </source>
</evidence>